<dbReference type="Gene3D" id="1.20.144.10">
    <property type="entry name" value="Phosphatidic acid phosphatase type 2/haloperoxidase"/>
    <property type="match status" value="1"/>
</dbReference>
<feature type="transmembrane region" description="Helical" evidence="1">
    <location>
        <begin position="12"/>
        <end position="34"/>
    </location>
</feature>
<dbReference type="Proteomes" id="UP000092086">
    <property type="component" value="Unassembled WGS sequence"/>
</dbReference>
<feature type="transmembrane region" description="Helical" evidence="1">
    <location>
        <begin position="40"/>
        <end position="59"/>
    </location>
</feature>
<dbReference type="InterPro" id="IPR000326">
    <property type="entry name" value="PAP2/HPO"/>
</dbReference>
<sequence>MGEPYGSGTPGFGLASAATVVFVALLVWAAVWVARHEGPLARLWALGSDAAVIGGRVLTWARERIRARGWAWARLPADEVAAVALLLGLAAVVAVAVGFTEVLDDVLEGDGISGIDRPVAGWLASHRDLWLTTALRAVTIGGDPRFLAALAFPIALVAGWRCRSWRPVALALAAGGGIALMLFTAKALVGRERPPLPYAAVAADGYSFPSGHATGTAAILVVAAWMVTRWLVSPWVGRVIVWSVAIGSALVIGYSRIYLGVHYVSDVLAGWLLGLAWAGVVMLVGSWWTDVRRRAPSG</sequence>
<keyword evidence="1" id="KW-0812">Transmembrane</keyword>
<organism evidence="3 4">
    <name type="scientific">Mycobacterium alsense</name>
    <dbReference type="NCBI Taxonomy" id="324058"/>
    <lineage>
        <taxon>Bacteria</taxon>
        <taxon>Bacillati</taxon>
        <taxon>Actinomycetota</taxon>
        <taxon>Actinomycetes</taxon>
        <taxon>Mycobacteriales</taxon>
        <taxon>Mycobacteriaceae</taxon>
        <taxon>Mycobacterium</taxon>
    </lineage>
</organism>
<dbReference type="CDD" id="cd03392">
    <property type="entry name" value="PAP2_like_2"/>
    <property type="match status" value="1"/>
</dbReference>
<evidence type="ECO:0000313" key="4">
    <source>
        <dbReference type="Proteomes" id="UP000092086"/>
    </source>
</evidence>
<feature type="transmembrane region" description="Helical" evidence="1">
    <location>
        <begin position="145"/>
        <end position="162"/>
    </location>
</feature>
<dbReference type="Pfam" id="PF01569">
    <property type="entry name" value="PAP2"/>
    <property type="match status" value="1"/>
</dbReference>
<feature type="transmembrane region" description="Helical" evidence="1">
    <location>
        <begin position="80"/>
        <end position="99"/>
    </location>
</feature>
<keyword evidence="1" id="KW-0472">Membrane</keyword>
<feature type="transmembrane region" description="Helical" evidence="1">
    <location>
        <begin position="169"/>
        <end position="189"/>
    </location>
</feature>
<feature type="transmembrane region" description="Helical" evidence="1">
    <location>
        <begin position="239"/>
        <end position="261"/>
    </location>
</feature>
<dbReference type="AlphaFoldDB" id="A0ABD6NSW3"/>
<feature type="transmembrane region" description="Helical" evidence="1">
    <location>
        <begin position="209"/>
        <end position="227"/>
    </location>
</feature>
<accession>A0ABD6NSW3</accession>
<name>A0ABD6NSW3_9MYCO</name>
<dbReference type="PANTHER" id="PTHR14969:SF13">
    <property type="entry name" value="AT30094P"/>
    <property type="match status" value="1"/>
</dbReference>
<comment type="caution">
    <text evidence="3">The sequence shown here is derived from an EMBL/GenBank/DDBJ whole genome shotgun (WGS) entry which is preliminary data.</text>
</comment>
<evidence type="ECO:0000259" key="2">
    <source>
        <dbReference type="SMART" id="SM00014"/>
    </source>
</evidence>
<protein>
    <submittedName>
        <fullName evidence="3">Phosphatidic acid phosphatase</fullName>
    </submittedName>
</protein>
<evidence type="ECO:0000256" key="1">
    <source>
        <dbReference type="SAM" id="Phobius"/>
    </source>
</evidence>
<dbReference type="RefSeq" id="WP_068214555.1">
    <property type="nucleotide sequence ID" value="NZ_LZIT01000343.1"/>
</dbReference>
<gene>
    <name evidence="3" type="ORF">A5672_05570</name>
</gene>
<proteinExistence type="predicted"/>
<reference evidence="3 4" key="1">
    <citation type="submission" date="2016-06" db="EMBL/GenBank/DDBJ databases">
        <authorList>
            <person name="Sutton G."/>
            <person name="Brinkac L."/>
            <person name="Sanka R."/>
            <person name="Adams M."/>
            <person name="Lau E."/>
            <person name="Sam S."/>
            <person name="Sreng N."/>
            <person name="Him V."/>
            <person name="Kerleguer A."/>
            <person name="Cheng S."/>
        </authorList>
    </citation>
    <scope>NUCLEOTIDE SEQUENCE [LARGE SCALE GENOMIC DNA]</scope>
    <source>
        <strain evidence="3 4">E2978</strain>
    </source>
</reference>
<dbReference type="PANTHER" id="PTHR14969">
    <property type="entry name" value="SPHINGOSINE-1-PHOSPHATE PHOSPHOHYDROLASE"/>
    <property type="match status" value="1"/>
</dbReference>
<keyword evidence="1" id="KW-1133">Transmembrane helix</keyword>
<dbReference type="SUPFAM" id="SSF48317">
    <property type="entry name" value="Acid phosphatase/Vanadium-dependent haloperoxidase"/>
    <property type="match status" value="1"/>
</dbReference>
<feature type="transmembrane region" description="Helical" evidence="1">
    <location>
        <begin position="267"/>
        <end position="288"/>
    </location>
</feature>
<evidence type="ECO:0000313" key="3">
    <source>
        <dbReference type="EMBL" id="OBG27184.1"/>
    </source>
</evidence>
<dbReference type="InterPro" id="IPR036938">
    <property type="entry name" value="PAP2/HPO_sf"/>
</dbReference>
<dbReference type="EMBL" id="LZIT01000343">
    <property type="protein sequence ID" value="OBG27184.1"/>
    <property type="molecule type" value="Genomic_DNA"/>
</dbReference>
<feature type="domain" description="Phosphatidic acid phosphatase type 2/haloperoxidase" evidence="2">
    <location>
        <begin position="168"/>
        <end position="282"/>
    </location>
</feature>
<dbReference type="SMART" id="SM00014">
    <property type="entry name" value="acidPPc"/>
    <property type="match status" value="1"/>
</dbReference>